<accession>A0A177TBD5</accession>
<feature type="compositionally biased region" description="Pro residues" evidence="1">
    <location>
        <begin position="36"/>
        <end position="48"/>
    </location>
</feature>
<feature type="compositionally biased region" description="Polar residues" evidence="1">
    <location>
        <begin position="1"/>
        <end position="12"/>
    </location>
</feature>
<dbReference type="AlphaFoldDB" id="A0A177TBD5"/>
<name>A0A177TBD5_9BASI</name>
<reference evidence="2" key="2">
    <citation type="journal article" date="2019" name="IMA Fungus">
        <title>Genome sequencing and comparison of five Tilletia species to identify candidate genes for the detection of regulated species infecting wheat.</title>
        <authorList>
            <person name="Nguyen H.D.T."/>
            <person name="Sultana T."/>
            <person name="Kesanakurti P."/>
            <person name="Hambleton S."/>
        </authorList>
    </citation>
    <scope>NUCLEOTIDE SEQUENCE</scope>
    <source>
        <strain evidence="2">DAOMC 236416</strain>
    </source>
</reference>
<evidence type="ECO:0000313" key="2">
    <source>
        <dbReference type="EMBL" id="KAE8244775.1"/>
    </source>
</evidence>
<organism evidence="2 3">
    <name type="scientific">Tilletia indica</name>
    <dbReference type="NCBI Taxonomy" id="43049"/>
    <lineage>
        <taxon>Eukaryota</taxon>
        <taxon>Fungi</taxon>
        <taxon>Dikarya</taxon>
        <taxon>Basidiomycota</taxon>
        <taxon>Ustilaginomycotina</taxon>
        <taxon>Exobasidiomycetes</taxon>
        <taxon>Tilletiales</taxon>
        <taxon>Tilletiaceae</taxon>
        <taxon>Tilletia</taxon>
    </lineage>
</organism>
<feature type="compositionally biased region" description="Low complexity" evidence="1">
    <location>
        <begin position="25"/>
        <end position="35"/>
    </location>
</feature>
<comment type="caution">
    <text evidence="2">The sequence shown here is derived from an EMBL/GenBank/DDBJ whole genome shotgun (WGS) entry which is preliminary data.</text>
</comment>
<dbReference type="EMBL" id="LWDF02000578">
    <property type="protein sequence ID" value="KAE8244775.1"/>
    <property type="molecule type" value="Genomic_DNA"/>
</dbReference>
<feature type="region of interest" description="Disordered" evidence="1">
    <location>
        <begin position="87"/>
        <end position="126"/>
    </location>
</feature>
<keyword evidence="3" id="KW-1185">Reference proteome</keyword>
<evidence type="ECO:0000256" key="1">
    <source>
        <dbReference type="SAM" id="MobiDB-lite"/>
    </source>
</evidence>
<protein>
    <submittedName>
        <fullName evidence="2">Uncharacterized protein</fullName>
    </submittedName>
</protein>
<feature type="compositionally biased region" description="Polar residues" evidence="1">
    <location>
        <begin position="106"/>
        <end position="115"/>
    </location>
</feature>
<reference evidence="2" key="1">
    <citation type="submission" date="2016-04" db="EMBL/GenBank/DDBJ databases">
        <authorList>
            <person name="Nguyen H.D."/>
            <person name="Samba Siva P."/>
            <person name="Cullis J."/>
            <person name="Levesque C.A."/>
            <person name="Hambleton S."/>
        </authorList>
    </citation>
    <scope>NUCLEOTIDE SEQUENCE</scope>
    <source>
        <strain evidence="2">DAOMC 236416</strain>
    </source>
</reference>
<feature type="region of interest" description="Disordered" evidence="1">
    <location>
        <begin position="1"/>
        <end position="64"/>
    </location>
</feature>
<sequence length="282" mass="31349">MEVTKKNLSSLLQPPKDLEQLQLSQLQHRPPLHRLLPPPDQQPGPNLAPFPRRSRQRTFSTAPSRLLTHLAPLQPLTATREKIGPRLLKVKGLPVQARDRKFPRQARQQRSSTSDPKGKGEIIPPAKDVPHLLDPADCVSAILRILTREPDRIPSVEPFLTAGAAVEMLGLLKDDAVALYELAVALHMHASRTGDLGTICSVLSSLELNIDIKAARVDSDLETLLHFCRAFSLSTLNAVASTPEVRPKLMIADRTSVVIVTRQDGLFGIMAYKVYRFPYRRI</sequence>
<evidence type="ECO:0000313" key="3">
    <source>
        <dbReference type="Proteomes" id="UP000077521"/>
    </source>
</evidence>
<proteinExistence type="predicted"/>
<dbReference type="Proteomes" id="UP000077521">
    <property type="component" value="Unassembled WGS sequence"/>
</dbReference>
<gene>
    <name evidence="2" type="ORF">A4X13_0g6279</name>
</gene>